<comment type="caution">
    <text evidence="1">The sequence shown here is derived from an EMBL/GenBank/DDBJ whole genome shotgun (WGS) entry which is preliminary data.</text>
</comment>
<protein>
    <recommendedName>
        <fullName evidence="3">EcsC family protein</fullName>
    </recommendedName>
</protein>
<proteinExistence type="predicted"/>
<dbReference type="OrthoDB" id="2737310at2"/>
<evidence type="ECO:0000313" key="2">
    <source>
        <dbReference type="Proteomes" id="UP000004080"/>
    </source>
</evidence>
<evidence type="ECO:0008006" key="3">
    <source>
        <dbReference type="Google" id="ProtNLM"/>
    </source>
</evidence>
<dbReference type="Proteomes" id="UP000004080">
    <property type="component" value="Unassembled WGS sequence"/>
</dbReference>
<dbReference type="RefSeq" id="WP_007203153.1">
    <property type="nucleotide sequence ID" value="NZ_AKKV01000033.1"/>
</dbReference>
<sequence>MFFIETAQELQLELEKIKKWEHEQKDLWFWEKLGRIPFKILDKVTPTFIQNKMLQVIDELGRYVQSGGKYLIDEKAVVQRVFKSSATSYSLTEVASLPLEQLDEAATHYQQARRRFATLQGATTGIGGLFTLGLDIPMLVGLSLKTLQEIALCYGYDPNDPAERLFIIRCLQFASSDIVGKTAILNELTATDQERNREALSQIQGWREVVITYRDQFGWKKLFQLVPVAGILFGAFVNQSMIQDVAEAGRMLYRKRRILERLQTI</sequence>
<keyword evidence="2" id="KW-1185">Reference proteome</keyword>
<dbReference type="InterPro" id="IPR024787">
    <property type="entry name" value="EcsC"/>
</dbReference>
<gene>
    <name evidence="1" type="ORF">A374_15399</name>
</gene>
<dbReference type="STRING" id="1196324.A374_15399"/>
<accession>I8UCC1</accession>
<name>I8UCC1_9BACL</name>
<dbReference type="AlphaFoldDB" id="I8UCC1"/>
<organism evidence="1 2">
    <name type="scientific">Fictibacillus macauensis ZFHKF-1</name>
    <dbReference type="NCBI Taxonomy" id="1196324"/>
    <lineage>
        <taxon>Bacteria</taxon>
        <taxon>Bacillati</taxon>
        <taxon>Bacillota</taxon>
        <taxon>Bacilli</taxon>
        <taxon>Bacillales</taxon>
        <taxon>Fictibacillaceae</taxon>
        <taxon>Fictibacillus</taxon>
    </lineage>
</organism>
<dbReference type="Pfam" id="PF12787">
    <property type="entry name" value="EcsC"/>
    <property type="match status" value="1"/>
</dbReference>
<dbReference type="PANTHER" id="PTHR41260:SF1">
    <property type="entry name" value="PROTEIN ECSC"/>
    <property type="match status" value="1"/>
</dbReference>
<reference evidence="1 2" key="1">
    <citation type="journal article" date="2012" name="J. Bacteriol.">
        <title>Genome of Bacillus macauensis ZFHKF-1, a Long-Chain-Forming Bacterium.</title>
        <authorList>
            <person name="Cai L."/>
            <person name="Zhang T."/>
        </authorList>
    </citation>
    <scope>NUCLEOTIDE SEQUENCE [LARGE SCALE GENOMIC DNA]</scope>
    <source>
        <strain evidence="1 2">ZFHKF-1</strain>
    </source>
</reference>
<dbReference type="eggNOG" id="ENOG502Z89E">
    <property type="taxonomic scope" value="Bacteria"/>
</dbReference>
<dbReference type="EMBL" id="AKKV01000033">
    <property type="protein sequence ID" value="EIT84433.1"/>
    <property type="molecule type" value="Genomic_DNA"/>
</dbReference>
<dbReference type="PATRIC" id="fig|1196324.3.peg.3155"/>
<evidence type="ECO:0000313" key="1">
    <source>
        <dbReference type="EMBL" id="EIT84433.1"/>
    </source>
</evidence>
<dbReference type="PANTHER" id="PTHR41260">
    <property type="entry name" value="PROTEIN ECSC"/>
    <property type="match status" value="1"/>
</dbReference>